<proteinExistence type="predicted"/>
<accession>A0AAU1LKW0</accession>
<sequence>MPTAPHADDPNLMFATAFKAALRQRGLPLDHVRDHLQAHGISLSLATLSYWQSGRSQPERPRSLRAVDLMEPLLGLPGGALRSLLRRRPRGWVPPHDPAAVRGVYGENSDVEKVLGDAFPHLNADLRRLVVHETVNVNEYRLIDEIRVTVAVRAVHDDAGHLTAVHTLDSWKAGAVDFTVPHGPPPSVRIRPEMNCVIADFPFTRRLARNETAVVEYTLRSTSTEGISHQHERRITTPLQSYLLQVRFHPLTVPSKCWHYYRRQLGTKPLSRQFAPLDESRTTHLLPTKCPPGAYGIEWQWTD</sequence>
<reference evidence="1" key="1">
    <citation type="submission" date="2022-10" db="EMBL/GenBank/DDBJ databases">
        <title>The complete genomes of actinobacterial strains from the NBC collection.</title>
        <authorList>
            <person name="Joergensen T.S."/>
            <person name="Alvarez Arevalo M."/>
            <person name="Sterndorff E.B."/>
            <person name="Faurdal D."/>
            <person name="Vuksanovic O."/>
            <person name="Mourched A.-S."/>
            <person name="Charusanti P."/>
            <person name="Shaw S."/>
            <person name="Blin K."/>
            <person name="Weber T."/>
        </authorList>
    </citation>
    <scope>NUCLEOTIDE SEQUENCE</scope>
    <source>
        <strain evidence="1">NBC_00148</strain>
    </source>
</reference>
<organism evidence="1">
    <name type="scientific">Streptomyces sp. NBC_00148</name>
    <dbReference type="NCBI Taxonomy" id="2903626"/>
    <lineage>
        <taxon>Bacteria</taxon>
        <taxon>Bacillati</taxon>
        <taxon>Actinomycetota</taxon>
        <taxon>Actinomycetes</taxon>
        <taxon>Kitasatosporales</taxon>
        <taxon>Streptomycetaceae</taxon>
        <taxon>Streptomyces</taxon>
    </lineage>
</organism>
<evidence type="ECO:0000313" key="1">
    <source>
        <dbReference type="EMBL" id="WTQ71847.1"/>
    </source>
</evidence>
<protein>
    <recommendedName>
        <fullName evidence="2">XRE family transcriptional regulator</fullName>
    </recommendedName>
</protein>
<dbReference type="AlphaFoldDB" id="A0AAU1LKW0"/>
<gene>
    <name evidence="1" type="ORF">OG222_01610</name>
</gene>
<name>A0AAU1LKW0_9ACTN</name>
<dbReference type="EMBL" id="CP108169">
    <property type="protein sequence ID" value="WTQ71847.1"/>
    <property type="molecule type" value="Genomic_DNA"/>
</dbReference>
<evidence type="ECO:0008006" key="2">
    <source>
        <dbReference type="Google" id="ProtNLM"/>
    </source>
</evidence>